<feature type="compositionally biased region" description="Low complexity" evidence="2">
    <location>
        <begin position="96"/>
        <end position="108"/>
    </location>
</feature>
<feature type="compositionally biased region" description="Basic and acidic residues" evidence="2">
    <location>
        <begin position="179"/>
        <end position="196"/>
    </location>
</feature>
<dbReference type="EMBL" id="JBBPBF010000015">
    <property type="protein sequence ID" value="KAK7610986.1"/>
    <property type="molecule type" value="Genomic_DNA"/>
</dbReference>
<feature type="region of interest" description="Disordered" evidence="2">
    <location>
        <begin position="352"/>
        <end position="552"/>
    </location>
</feature>
<dbReference type="PANTHER" id="PTHR23140:SF4">
    <property type="entry name" value="PROTEIN CBR-NRD-1"/>
    <property type="match status" value="1"/>
</dbReference>
<dbReference type="InterPro" id="IPR051485">
    <property type="entry name" value="SR-CTD_assoc_factor"/>
</dbReference>
<evidence type="ECO:0000313" key="4">
    <source>
        <dbReference type="EMBL" id="KAK7610986.1"/>
    </source>
</evidence>
<dbReference type="Proteomes" id="UP001367316">
    <property type="component" value="Unassembled WGS sequence"/>
</dbReference>
<keyword evidence="5" id="KW-1185">Reference proteome</keyword>
<dbReference type="SUPFAM" id="SSF57850">
    <property type="entry name" value="RING/U-box"/>
    <property type="match status" value="1"/>
</dbReference>
<feature type="region of interest" description="Disordered" evidence="2">
    <location>
        <begin position="80"/>
        <end position="108"/>
    </location>
</feature>
<dbReference type="InterPro" id="IPR001841">
    <property type="entry name" value="Znf_RING"/>
</dbReference>
<comment type="caution">
    <text evidence="4">The sequence shown here is derived from an EMBL/GenBank/DDBJ whole genome shotgun (WGS) entry which is preliminary data.</text>
</comment>
<feature type="compositionally biased region" description="Basic residues" evidence="2">
    <location>
        <begin position="1114"/>
        <end position="1130"/>
    </location>
</feature>
<feature type="compositionally biased region" description="Basic and acidic residues" evidence="2">
    <location>
        <begin position="1023"/>
        <end position="1040"/>
    </location>
</feature>
<dbReference type="Gene3D" id="3.30.40.10">
    <property type="entry name" value="Zinc/RING finger domain, C3HC4 (zinc finger)"/>
    <property type="match status" value="1"/>
</dbReference>
<dbReference type="CDD" id="cd16620">
    <property type="entry name" value="vRING-HC-C4C4_RBBP6"/>
    <property type="match status" value="1"/>
</dbReference>
<evidence type="ECO:0000256" key="1">
    <source>
        <dbReference type="PROSITE-ProRule" id="PRU00175"/>
    </source>
</evidence>
<evidence type="ECO:0000313" key="5">
    <source>
        <dbReference type="Proteomes" id="UP001367316"/>
    </source>
</evidence>
<sequence length="1156" mass="127671">MDIASFLTQEEIPIKLRCAICNKLVINAFGLPCCDQSICENCQSSLPDSCPVCSHSPLSADDCKPKKNLRLTVKAYLKSEEKKRDKERSLSISGKPGTPVTPGGTAPPVVQSIEQLDASNQAIPAPKVDVPEQNGSSADDGNQASDGNVHNAPGALEQTSLQDGEDQGPAKDQNTPTDQEPRAAEEPSAEDAKDQDVQEQGDGVQDAKGDEEDATWSGGANGAQEQGQLFNSNFGFDQNQAAFAGVNWGPGGFNPMMMNGMPGMGVDPMAMSQGMFGGFGGQGMGMNGMNMGMGYGGGYGGGWNGQQMSGNDFGGANAGYYPGGGYNQQSHQQGHFPQMNHRQQQFAKNNFQNQNRFPGSGTFGQQQQQPQEATGQGQQGETEGAGPDDGQEISAVEDQPSGQGGQIDNNNDAKQAPEAAEEAFVHQLPLGMQRQSTSEPGPTDSNTPIPPESQQNENKHEDQPHENPLDAQDSGHDDTAGQGASDTNVAETQRENQVDEPVDQPETTPAAEPTATNQEGPQQEQGIQQSQEGFHQPFQPNSMGAFSQAGPMGMNMPMGPMGPMGPMDPSYMAMGGMQGIPHDTSMGWNSPYDFGGRGRGRGFGRGGYNNFRGGLVGRGGPGLSNSGAFSGEVTVLAGGEPKGVGVEGAPTGPRAMREGLPNTGASGRLRSGFGPGGPGRPGWTPSESAPPRSIKSKSPDRERSRSASQSRPKSRSRSPDRSRSRSPRRHRHRHRYRSRSASEETDRERREDKRRHRRRYEDEEDEAAYEESRYGGHSKDRTREPSVEDSSRHRSRRDREKEKDRHRSSRHRDRSHEHRRHRHRSRTPIDGRDDDASVANGDDFSSESGRRSKRDKYRDRDSDYERERERRKEKEREREREREKEKDRKRSRRERERSVSPSRDYDDYEDEDRHHRSSRRRREKEKDKERSERAARKDEQASRTGSVADETEFKIQGRSKDRLNPPSGPSNMMPPPTGPKAMADAPKGPSRHRDRESSSRRNSISQTSGSATSSSAAAMDPITLEREARNRERMLKEVQRRASLQHKSSGGTGDKRKRGGDEDKEAAPPTGHSADRERERDRDRERDRHGSSSSSKRRRGSDAVEAKDSERSNGHSHGHSHSHRKQRRLSYKYEDEENDEARARRVESEREAQRWR</sequence>
<feature type="domain" description="RING-type" evidence="3">
    <location>
        <begin position="18"/>
        <end position="54"/>
    </location>
</feature>
<dbReference type="PANTHER" id="PTHR23140">
    <property type="entry name" value="RNA PROCESSING PROTEIN LD23810P"/>
    <property type="match status" value="1"/>
</dbReference>
<gene>
    <name evidence="4" type="ORF">JOL62DRAFT_83531</name>
</gene>
<feature type="compositionally biased region" description="Basic and acidic residues" evidence="2">
    <location>
        <begin position="740"/>
        <end position="751"/>
    </location>
</feature>
<feature type="compositionally biased region" description="Basic residues" evidence="2">
    <location>
        <begin position="806"/>
        <end position="826"/>
    </location>
</feature>
<dbReference type="PROSITE" id="PS50089">
    <property type="entry name" value="ZF_RING_2"/>
    <property type="match status" value="1"/>
</dbReference>
<feature type="compositionally biased region" description="Basic and acidic residues" evidence="2">
    <location>
        <begin position="856"/>
        <end position="898"/>
    </location>
</feature>
<feature type="compositionally biased region" description="Basic and acidic residues" evidence="2">
    <location>
        <begin position="1140"/>
        <end position="1156"/>
    </location>
</feature>
<proteinExistence type="predicted"/>
<feature type="compositionally biased region" description="Low complexity" evidence="2">
    <location>
        <begin position="1000"/>
        <end position="1018"/>
    </location>
</feature>
<feature type="compositionally biased region" description="Basic and acidic residues" evidence="2">
    <location>
        <begin position="770"/>
        <end position="805"/>
    </location>
</feature>
<accession>A0ABR1N6Z4</accession>
<name>A0ABR1N6Z4_9PEZI</name>
<feature type="compositionally biased region" description="Low complexity" evidence="2">
    <location>
        <begin position="505"/>
        <end position="533"/>
    </location>
</feature>
<dbReference type="InterPro" id="IPR013083">
    <property type="entry name" value="Znf_RING/FYVE/PHD"/>
</dbReference>
<keyword evidence="1" id="KW-0863">Zinc-finger</keyword>
<reference evidence="4 5" key="1">
    <citation type="submission" date="2024-04" db="EMBL/GenBank/DDBJ databases">
        <title>Phyllosticta paracitricarpa is synonymous to the EU quarantine fungus P. citricarpa based on phylogenomic analyses.</title>
        <authorList>
            <consortium name="Lawrence Berkeley National Laboratory"/>
            <person name="Van ingen-buijs V.A."/>
            <person name="Van westerhoven A.C."/>
            <person name="Haridas S."/>
            <person name="Skiadas P."/>
            <person name="Martin F."/>
            <person name="Groenewald J.Z."/>
            <person name="Crous P.W."/>
            <person name="Seidl M.F."/>
        </authorList>
    </citation>
    <scope>NUCLEOTIDE SEQUENCE [LARGE SCALE GENOMIC DNA]</scope>
    <source>
        <strain evidence="4 5">CBS 141358</strain>
    </source>
</reference>
<keyword evidence="1" id="KW-0862">Zinc</keyword>
<feature type="region of interest" description="Disordered" evidence="2">
    <location>
        <begin position="639"/>
        <end position="1156"/>
    </location>
</feature>
<keyword evidence="1" id="KW-0479">Metal-binding</keyword>
<feature type="compositionally biased region" description="Pro residues" evidence="2">
    <location>
        <begin position="966"/>
        <end position="978"/>
    </location>
</feature>
<feature type="compositionally biased region" description="Basic and acidic residues" evidence="2">
    <location>
        <begin position="951"/>
        <end position="963"/>
    </location>
</feature>
<feature type="compositionally biased region" description="Basic residues" evidence="2">
    <location>
        <begin position="724"/>
        <end position="738"/>
    </location>
</feature>
<feature type="compositionally biased region" description="Basic and acidic residues" evidence="2">
    <location>
        <begin position="924"/>
        <end position="941"/>
    </location>
</feature>
<organism evidence="4 5">
    <name type="scientific">Phyllosticta paracitricarpa</name>
    <dbReference type="NCBI Taxonomy" id="2016321"/>
    <lineage>
        <taxon>Eukaryota</taxon>
        <taxon>Fungi</taxon>
        <taxon>Dikarya</taxon>
        <taxon>Ascomycota</taxon>
        <taxon>Pezizomycotina</taxon>
        <taxon>Dothideomycetes</taxon>
        <taxon>Dothideomycetes incertae sedis</taxon>
        <taxon>Botryosphaeriales</taxon>
        <taxon>Phyllostictaceae</taxon>
        <taxon>Phyllosticta</taxon>
    </lineage>
</organism>
<feature type="compositionally biased region" description="Basic and acidic residues" evidence="2">
    <location>
        <begin position="457"/>
        <end position="479"/>
    </location>
</feature>
<feature type="compositionally biased region" description="Low complexity" evidence="2">
    <location>
        <begin position="352"/>
        <end position="385"/>
    </location>
</feature>
<feature type="compositionally biased region" description="Polar residues" evidence="2">
    <location>
        <begin position="482"/>
        <end position="491"/>
    </location>
</feature>
<feature type="region of interest" description="Disordered" evidence="2">
    <location>
        <begin position="126"/>
        <end position="227"/>
    </location>
</feature>
<feature type="compositionally biased region" description="Polar residues" evidence="2">
    <location>
        <begin position="433"/>
        <end position="456"/>
    </location>
</feature>
<feature type="compositionally biased region" description="Polar residues" evidence="2">
    <location>
        <begin position="133"/>
        <end position="148"/>
    </location>
</feature>
<evidence type="ECO:0000259" key="3">
    <source>
        <dbReference type="PROSITE" id="PS50089"/>
    </source>
</evidence>
<evidence type="ECO:0000256" key="2">
    <source>
        <dbReference type="SAM" id="MobiDB-lite"/>
    </source>
</evidence>
<feature type="compositionally biased region" description="Basic and acidic residues" evidence="2">
    <location>
        <begin position="1073"/>
        <end position="1090"/>
    </location>
</feature>
<feature type="compositionally biased region" description="Basic and acidic residues" evidence="2">
    <location>
        <begin position="1100"/>
        <end position="1113"/>
    </location>
</feature>
<protein>
    <recommendedName>
        <fullName evidence="3">RING-type domain-containing protein</fullName>
    </recommendedName>
</protein>
<feature type="compositionally biased region" description="Basic and acidic residues" evidence="2">
    <location>
        <begin position="80"/>
        <end position="89"/>
    </location>
</feature>